<organism evidence="1 2">
    <name type="scientific">Eumeta variegata</name>
    <name type="common">Bagworm moth</name>
    <name type="synonym">Eumeta japonica</name>
    <dbReference type="NCBI Taxonomy" id="151549"/>
    <lineage>
        <taxon>Eukaryota</taxon>
        <taxon>Metazoa</taxon>
        <taxon>Ecdysozoa</taxon>
        <taxon>Arthropoda</taxon>
        <taxon>Hexapoda</taxon>
        <taxon>Insecta</taxon>
        <taxon>Pterygota</taxon>
        <taxon>Neoptera</taxon>
        <taxon>Endopterygota</taxon>
        <taxon>Lepidoptera</taxon>
        <taxon>Glossata</taxon>
        <taxon>Ditrysia</taxon>
        <taxon>Tineoidea</taxon>
        <taxon>Psychidae</taxon>
        <taxon>Oiketicinae</taxon>
        <taxon>Eumeta</taxon>
    </lineage>
</organism>
<dbReference type="EMBL" id="BGZK01000541">
    <property type="protein sequence ID" value="GBP49277.1"/>
    <property type="molecule type" value="Genomic_DNA"/>
</dbReference>
<dbReference type="AlphaFoldDB" id="A0A4C1WGM5"/>
<dbReference type="Proteomes" id="UP000299102">
    <property type="component" value="Unassembled WGS sequence"/>
</dbReference>
<comment type="caution">
    <text evidence="1">The sequence shown here is derived from an EMBL/GenBank/DDBJ whole genome shotgun (WGS) entry which is preliminary data.</text>
</comment>
<keyword evidence="2" id="KW-1185">Reference proteome</keyword>
<protein>
    <submittedName>
        <fullName evidence="1">Uncharacterized protein</fullName>
    </submittedName>
</protein>
<name>A0A4C1WGM5_EUMVA</name>
<proteinExistence type="predicted"/>
<gene>
    <name evidence="1" type="ORF">EVAR_102220_1</name>
</gene>
<evidence type="ECO:0000313" key="2">
    <source>
        <dbReference type="Proteomes" id="UP000299102"/>
    </source>
</evidence>
<reference evidence="1 2" key="1">
    <citation type="journal article" date="2019" name="Commun. Biol.">
        <title>The bagworm genome reveals a unique fibroin gene that provides high tensile strength.</title>
        <authorList>
            <person name="Kono N."/>
            <person name="Nakamura H."/>
            <person name="Ohtoshi R."/>
            <person name="Tomita M."/>
            <person name="Numata K."/>
            <person name="Arakawa K."/>
        </authorList>
    </citation>
    <scope>NUCLEOTIDE SEQUENCE [LARGE SCALE GENOMIC DNA]</scope>
</reference>
<evidence type="ECO:0000313" key="1">
    <source>
        <dbReference type="EMBL" id="GBP49277.1"/>
    </source>
</evidence>
<accession>A0A4C1WGM5</accession>
<sequence length="242" mass="26397">MSRLDWAGTAAEVAGRAERRGVNNLNVRASKIKREPPGEALVPGRIMRPKLEYVRKLSKDGVGSRDAPAGTTAGRMPLAVLVQIFNLSYRVYDPTVKAYPSTIFSFQRVYLKPSVLARYGLELMTVITDVVITSPESYTLLFETISSTAYRPHTVGVWGPIIKHDATKCRLSSTCSQRNCNNELHEVAVSYFEIMPAVRVTLAGTAIPHNAVAQSCGTFRHSATRGLAARTAACSLDADPKS</sequence>